<keyword evidence="2" id="KW-0255">Endonuclease</keyword>
<proteinExistence type="predicted"/>
<evidence type="ECO:0000259" key="1">
    <source>
        <dbReference type="Pfam" id="PF07510"/>
    </source>
</evidence>
<accession>A0ABW5GFB2</accession>
<comment type="caution">
    <text evidence="2">The sequence shown here is derived from an EMBL/GenBank/DDBJ whole genome shotgun (WGS) entry which is preliminary data.</text>
</comment>
<keyword evidence="2" id="KW-0378">Hydrolase</keyword>
<dbReference type="EMBL" id="JBHUKU010000008">
    <property type="protein sequence ID" value="MFD2460198.1"/>
    <property type="molecule type" value="Genomic_DNA"/>
</dbReference>
<dbReference type="RefSeq" id="WP_345398294.1">
    <property type="nucleotide sequence ID" value="NZ_BAABHG010000009.1"/>
</dbReference>
<dbReference type="PANTHER" id="PTHR24094:SF15">
    <property type="entry name" value="AMP-DEPENDENT SYNTHETASE_LIGASE DOMAIN-CONTAINING PROTEIN-RELATED"/>
    <property type="match status" value="1"/>
</dbReference>
<evidence type="ECO:0000313" key="2">
    <source>
        <dbReference type="EMBL" id="MFD2460198.1"/>
    </source>
</evidence>
<evidence type="ECO:0000313" key="3">
    <source>
        <dbReference type="Proteomes" id="UP001597419"/>
    </source>
</evidence>
<dbReference type="GO" id="GO:0004519">
    <property type="term" value="F:endonuclease activity"/>
    <property type="evidence" value="ECO:0007669"/>
    <property type="project" value="UniProtKB-KW"/>
</dbReference>
<organism evidence="2 3">
    <name type="scientific">Amycolatopsis samaneae</name>
    <dbReference type="NCBI Taxonomy" id="664691"/>
    <lineage>
        <taxon>Bacteria</taxon>
        <taxon>Bacillati</taxon>
        <taxon>Actinomycetota</taxon>
        <taxon>Actinomycetes</taxon>
        <taxon>Pseudonocardiales</taxon>
        <taxon>Pseudonocardiaceae</taxon>
        <taxon>Amycolatopsis</taxon>
    </lineage>
</organism>
<sequence length="223" mass="24617">MASRTWKPSMTQRILLVVAALVVALVAFWVSGRGVGAETPSSAPPAAGAGDARKQLSELTVAQRGTMDGYDRKKFPHWDGHGNNCNTRELVLKRAGKDVKAGSDCNPTAGTWVSVYDGETWTKPGDLDIDHMVPLAQAWVSGAKSWTTEKREQFANDLDRPQLFAVTNSVNREKSDKAPDQWKPPLVSFWCTYATDWIVVKHHYGLTVTTGEKSALEDMLRRC</sequence>
<keyword evidence="3" id="KW-1185">Reference proteome</keyword>
<name>A0ABW5GFB2_9PSEU</name>
<dbReference type="Proteomes" id="UP001597419">
    <property type="component" value="Unassembled WGS sequence"/>
</dbReference>
<reference evidence="3" key="1">
    <citation type="journal article" date="2019" name="Int. J. Syst. Evol. Microbiol.">
        <title>The Global Catalogue of Microorganisms (GCM) 10K type strain sequencing project: providing services to taxonomists for standard genome sequencing and annotation.</title>
        <authorList>
            <consortium name="The Broad Institute Genomics Platform"/>
            <consortium name="The Broad Institute Genome Sequencing Center for Infectious Disease"/>
            <person name="Wu L."/>
            <person name="Ma J."/>
        </authorList>
    </citation>
    <scope>NUCLEOTIDE SEQUENCE [LARGE SCALE GENOMIC DNA]</scope>
    <source>
        <strain evidence="3">CGMCC 4.7643</strain>
    </source>
</reference>
<feature type="domain" description="GmrSD restriction endonucleases C-terminal" evidence="1">
    <location>
        <begin position="122"/>
        <end position="216"/>
    </location>
</feature>
<protein>
    <submittedName>
        <fullName evidence="2">HNH endonuclease family protein</fullName>
    </submittedName>
</protein>
<gene>
    <name evidence="2" type="ORF">ACFSYJ_16425</name>
</gene>
<dbReference type="InterPro" id="IPR011089">
    <property type="entry name" value="GmrSD_C"/>
</dbReference>
<keyword evidence="2" id="KW-0540">Nuclease</keyword>
<dbReference type="PANTHER" id="PTHR24094">
    <property type="entry name" value="SECRETED PROTEIN"/>
    <property type="match status" value="1"/>
</dbReference>
<dbReference type="Pfam" id="PF07510">
    <property type="entry name" value="GmrSD_C"/>
    <property type="match status" value="1"/>
</dbReference>